<dbReference type="FunFam" id="3.30.70.2740:FF:000001">
    <property type="entry name" value="D-lactate dehydrogenase mitochondrial"/>
    <property type="match status" value="1"/>
</dbReference>
<gene>
    <name evidence="9 11" type="ORF">BDZ99DRAFT_486432</name>
</gene>
<reference evidence="11" key="2">
    <citation type="submission" date="2020-04" db="EMBL/GenBank/DDBJ databases">
        <authorList>
            <consortium name="NCBI Genome Project"/>
        </authorList>
    </citation>
    <scope>NUCLEOTIDE SEQUENCE</scope>
    <source>
        <strain evidence="11">CBS 304.34</strain>
    </source>
</reference>
<evidence type="ECO:0000256" key="1">
    <source>
        <dbReference type="ARBA" id="ARBA00001974"/>
    </source>
</evidence>
<dbReference type="FunFam" id="3.30.465.10:FF:000014">
    <property type="entry name" value="D-lactate dehydrogenase (Cytochrome), putative"/>
    <property type="match status" value="1"/>
</dbReference>
<dbReference type="OrthoDB" id="7786253at2759"/>
<evidence type="ECO:0000256" key="6">
    <source>
        <dbReference type="ARBA" id="ARBA00038897"/>
    </source>
</evidence>
<dbReference type="GO" id="GO:0071949">
    <property type="term" value="F:FAD binding"/>
    <property type="evidence" value="ECO:0007669"/>
    <property type="project" value="InterPro"/>
</dbReference>
<dbReference type="FunFam" id="1.10.45.10:FF:000001">
    <property type="entry name" value="D-lactate dehydrogenase mitochondrial"/>
    <property type="match status" value="1"/>
</dbReference>
<dbReference type="Pfam" id="PF02913">
    <property type="entry name" value="FAD-oxidase_C"/>
    <property type="match status" value="1"/>
</dbReference>
<dbReference type="InterPro" id="IPR006094">
    <property type="entry name" value="Oxid_FAD_bind_N"/>
</dbReference>
<evidence type="ECO:0000313" key="10">
    <source>
        <dbReference type="Proteomes" id="UP000504636"/>
    </source>
</evidence>
<dbReference type="InterPro" id="IPR016171">
    <property type="entry name" value="Vanillyl_alc_oxidase_C-sub2"/>
</dbReference>
<sequence length="600" mass="65187">MSVLRISRRQLALQGTCQSATPSPWIARRLRLSQRRGYASAKEEGRSFKGQLYESTAQRIQKEREEQARFATKRQLGSGGRGASMLFVVAFSTAVGYYAGTQAPPEATTTSTTALAATTPPKHDTSPGNLQAAWTDFRDIVGAANISTARNELEAHSSSSWSSHPLLADEVPFAVVKPASTDEVALIMKVCHDRRIPVTAYSGGTSLEGHFAATRGGVCIDFTRMDRVLALHADDLDVVVQPAVGWERLNEELAAANLFFPPDPGPGAMIGGMVGTGCSGTNSYRYGTMKEWVLALTVVLADGTVIKTRQRPRKSSAGYDLTRMFIGSEGTLGLVTEATLKVTVKPQQTSVAVSAFGTVREAAECVFKVVGAGVPIAAIEILDDVQMKCINDAGMTTKRWAEAPTLFFKFAGTPSAVKEQVAQVQKMAKATGSRSFEFAKSQEEQLELWSARKEALWSVISQQKEGDHVWTTDVAVPISHLPTIIEETKQHISESGLLGSIVGHVGDGNFHSILLWNDSQHAVAEEIVHRMVKRAIELEGTATGEHGIGLVKRDYLPHELGETTVDAMRRLKLAFDPLCLLNCDKIVRVQRPKPGEVMEW</sequence>
<reference evidence="11" key="3">
    <citation type="submission" date="2025-04" db="UniProtKB">
        <authorList>
            <consortium name="RefSeq"/>
        </authorList>
    </citation>
    <scope>IDENTIFICATION</scope>
    <source>
        <strain evidence="11">CBS 304.34</strain>
    </source>
</reference>
<evidence type="ECO:0000256" key="5">
    <source>
        <dbReference type="ARBA" id="ARBA00023002"/>
    </source>
</evidence>
<dbReference type="Pfam" id="PF01565">
    <property type="entry name" value="FAD_binding_4"/>
    <property type="match status" value="1"/>
</dbReference>
<dbReference type="PANTHER" id="PTHR11748:SF116">
    <property type="entry name" value="D-LACTATE DEHYDROGENASE (CYTOCHROME) (AFU_ORTHOLOGUE AFUA_7G02560)"/>
    <property type="match status" value="1"/>
</dbReference>
<dbReference type="SUPFAM" id="SSF56176">
    <property type="entry name" value="FAD-binding/transporter-associated domain-like"/>
    <property type="match status" value="1"/>
</dbReference>
<evidence type="ECO:0000256" key="3">
    <source>
        <dbReference type="ARBA" id="ARBA00022630"/>
    </source>
</evidence>
<dbReference type="Gene3D" id="3.30.465.10">
    <property type="match status" value="1"/>
</dbReference>
<keyword evidence="4" id="KW-0274">FAD</keyword>
<accession>A0A6A6YYI6</accession>
<organism evidence="9">
    <name type="scientific">Mytilinidion resinicola</name>
    <dbReference type="NCBI Taxonomy" id="574789"/>
    <lineage>
        <taxon>Eukaryota</taxon>
        <taxon>Fungi</taxon>
        <taxon>Dikarya</taxon>
        <taxon>Ascomycota</taxon>
        <taxon>Pezizomycotina</taxon>
        <taxon>Dothideomycetes</taxon>
        <taxon>Pleosporomycetidae</taxon>
        <taxon>Mytilinidiales</taxon>
        <taxon>Mytilinidiaceae</taxon>
        <taxon>Mytilinidion</taxon>
    </lineage>
</organism>
<dbReference type="EC" id="1.1.2.4" evidence="6"/>
<name>A0A6A6YYI6_9PEZI</name>
<reference evidence="9 11" key="1">
    <citation type="journal article" date="2020" name="Stud. Mycol.">
        <title>101 Dothideomycetes genomes: a test case for predicting lifestyles and emergence of pathogens.</title>
        <authorList>
            <person name="Haridas S."/>
            <person name="Albert R."/>
            <person name="Binder M."/>
            <person name="Bloem J."/>
            <person name="Labutti K."/>
            <person name="Salamov A."/>
            <person name="Andreopoulos B."/>
            <person name="Baker S."/>
            <person name="Barry K."/>
            <person name="Bills G."/>
            <person name="Bluhm B."/>
            <person name="Cannon C."/>
            <person name="Castanera R."/>
            <person name="Culley D."/>
            <person name="Daum C."/>
            <person name="Ezra D."/>
            <person name="Gonzalez J."/>
            <person name="Henrissat B."/>
            <person name="Kuo A."/>
            <person name="Liang C."/>
            <person name="Lipzen A."/>
            <person name="Lutzoni F."/>
            <person name="Magnuson J."/>
            <person name="Mondo S."/>
            <person name="Nolan M."/>
            <person name="Ohm R."/>
            <person name="Pangilinan J."/>
            <person name="Park H.-J."/>
            <person name="Ramirez L."/>
            <person name="Alfaro M."/>
            <person name="Sun H."/>
            <person name="Tritt A."/>
            <person name="Yoshinaga Y."/>
            <person name="Zwiers L.-H."/>
            <person name="Turgeon B."/>
            <person name="Goodwin S."/>
            <person name="Spatafora J."/>
            <person name="Crous P."/>
            <person name="Grigoriev I."/>
        </authorList>
    </citation>
    <scope>NUCLEOTIDE SEQUENCE</scope>
    <source>
        <strain evidence="9 11">CBS 304.34</strain>
    </source>
</reference>
<evidence type="ECO:0000259" key="8">
    <source>
        <dbReference type="PROSITE" id="PS51387"/>
    </source>
</evidence>
<evidence type="ECO:0000256" key="4">
    <source>
        <dbReference type="ARBA" id="ARBA00022827"/>
    </source>
</evidence>
<evidence type="ECO:0000313" key="11">
    <source>
        <dbReference type="RefSeq" id="XP_033580028.1"/>
    </source>
</evidence>
<feature type="domain" description="FAD-binding PCMH-type" evidence="8">
    <location>
        <begin position="168"/>
        <end position="345"/>
    </location>
</feature>
<evidence type="ECO:0000256" key="2">
    <source>
        <dbReference type="ARBA" id="ARBA00008000"/>
    </source>
</evidence>
<keyword evidence="3" id="KW-0285">Flavoprotein</keyword>
<evidence type="ECO:0000256" key="7">
    <source>
        <dbReference type="ARBA" id="ARBA00051436"/>
    </source>
</evidence>
<comment type="similarity">
    <text evidence="2">Belongs to the FAD-binding oxidoreductase/transferase type 4 family.</text>
</comment>
<dbReference type="EMBL" id="MU003696">
    <property type="protein sequence ID" value="KAF2813064.1"/>
    <property type="molecule type" value="Genomic_DNA"/>
</dbReference>
<dbReference type="GO" id="GO:0008720">
    <property type="term" value="F:D-lactate dehydrogenase (NAD+) activity"/>
    <property type="evidence" value="ECO:0007669"/>
    <property type="project" value="TreeGrafter"/>
</dbReference>
<dbReference type="PROSITE" id="PS51387">
    <property type="entry name" value="FAD_PCMH"/>
    <property type="match status" value="1"/>
</dbReference>
<dbReference type="InterPro" id="IPR036318">
    <property type="entry name" value="FAD-bd_PCMH-like_sf"/>
</dbReference>
<dbReference type="InterPro" id="IPR004113">
    <property type="entry name" value="FAD-bd_oxidored_4_C"/>
</dbReference>
<dbReference type="GO" id="GO:0004458">
    <property type="term" value="F:D-lactate dehydrogenase (cytochrome) activity"/>
    <property type="evidence" value="ECO:0007669"/>
    <property type="project" value="UniProtKB-EC"/>
</dbReference>
<dbReference type="Proteomes" id="UP000504636">
    <property type="component" value="Unplaced"/>
</dbReference>
<keyword evidence="10" id="KW-1185">Reference proteome</keyword>
<dbReference type="PANTHER" id="PTHR11748">
    <property type="entry name" value="D-LACTATE DEHYDROGENASE"/>
    <property type="match status" value="1"/>
</dbReference>
<dbReference type="InterPro" id="IPR016166">
    <property type="entry name" value="FAD-bd_PCMH"/>
</dbReference>
<dbReference type="Gene3D" id="1.10.45.10">
    <property type="entry name" value="Vanillyl-alcohol Oxidase, Chain A, domain 4"/>
    <property type="match status" value="1"/>
</dbReference>
<dbReference type="InterPro" id="IPR016164">
    <property type="entry name" value="FAD-linked_Oxase-like_C"/>
</dbReference>
<dbReference type="AlphaFoldDB" id="A0A6A6YYI6"/>
<evidence type="ECO:0000313" key="9">
    <source>
        <dbReference type="EMBL" id="KAF2813064.1"/>
    </source>
</evidence>
<keyword evidence="5" id="KW-0560">Oxidoreductase</keyword>
<proteinExistence type="inferred from homology"/>
<dbReference type="SUPFAM" id="SSF55103">
    <property type="entry name" value="FAD-linked oxidases, C-terminal domain"/>
    <property type="match status" value="1"/>
</dbReference>
<dbReference type="GO" id="GO:1903457">
    <property type="term" value="P:lactate catabolic process"/>
    <property type="evidence" value="ECO:0007669"/>
    <property type="project" value="TreeGrafter"/>
</dbReference>
<protein>
    <recommendedName>
        <fullName evidence="6">D-lactate dehydrogenase (cytochrome)</fullName>
        <ecNumber evidence="6">1.1.2.4</ecNumber>
    </recommendedName>
</protein>
<comment type="catalytic activity">
    <reaction evidence="7">
        <text>(R)-lactate + 2 Fe(III)-[cytochrome c] = 2 Fe(II)-[cytochrome c] + pyruvate + 2 H(+)</text>
        <dbReference type="Rhea" id="RHEA:13521"/>
        <dbReference type="Rhea" id="RHEA-COMP:10350"/>
        <dbReference type="Rhea" id="RHEA-COMP:14399"/>
        <dbReference type="ChEBI" id="CHEBI:15361"/>
        <dbReference type="ChEBI" id="CHEBI:15378"/>
        <dbReference type="ChEBI" id="CHEBI:16004"/>
        <dbReference type="ChEBI" id="CHEBI:29033"/>
        <dbReference type="ChEBI" id="CHEBI:29034"/>
        <dbReference type="EC" id="1.1.2.4"/>
    </reaction>
</comment>
<dbReference type="InterPro" id="IPR016169">
    <property type="entry name" value="FAD-bd_PCMH_sub2"/>
</dbReference>
<dbReference type="GO" id="GO:0005739">
    <property type="term" value="C:mitochondrion"/>
    <property type="evidence" value="ECO:0007669"/>
    <property type="project" value="TreeGrafter"/>
</dbReference>
<dbReference type="GeneID" id="54463668"/>
<comment type="cofactor">
    <cofactor evidence="1">
        <name>FAD</name>
        <dbReference type="ChEBI" id="CHEBI:57692"/>
    </cofactor>
</comment>
<dbReference type="Gene3D" id="3.30.70.2740">
    <property type="match status" value="1"/>
</dbReference>
<dbReference type="RefSeq" id="XP_033580028.1">
    <property type="nucleotide sequence ID" value="XM_033722775.1"/>
</dbReference>